<comment type="subcellular location">
    <subcellularLocation>
        <location evidence="1">Cell membrane</location>
        <topology evidence="1">Multi-pass membrane protein</topology>
    </subcellularLocation>
</comment>
<proteinExistence type="inferred from homology"/>
<evidence type="ECO:0000256" key="6">
    <source>
        <dbReference type="ARBA" id="ARBA00023136"/>
    </source>
</evidence>
<feature type="transmembrane region" description="Helical" evidence="7">
    <location>
        <begin position="5"/>
        <end position="26"/>
    </location>
</feature>
<dbReference type="KEGG" id="bre:BRE_455"/>
<feature type="transmembrane region" description="Helical" evidence="7">
    <location>
        <begin position="129"/>
        <end position="158"/>
    </location>
</feature>
<dbReference type="HOGENOM" id="CLU_037945_1_1_12"/>
<keyword evidence="6 7" id="KW-0472">Membrane</keyword>
<organism evidence="11 12">
    <name type="scientific">Borrelia recurrentis (strain A1)</name>
    <dbReference type="NCBI Taxonomy" id="412418"/>
    <lineage>
        <taxon>Bacteria</taxon>
        <taxon>Pseudomonadati</taxon>
        <taxon>Spirochaetota</taxon>
        <taxon>Spirochaetia</taxon>
        <taxon>Spirochaetales</taxon>
        <taxon>Borreliaceae</taxon>
        <taxon>Borrelia</taxon>
    </lineage>
</organism>
<evidence type="ECO:0000259" key="8">
    <source>
        <dbReference type="Pfam" id="PF00924"/>
    </source>
</evidence>
<dbReference type="InterPro" id="IPR011014">
    <property type="entry name" value="MscS_channel_TM-2"/>
</dbReference>
<keyword evidence="5 7" id="KW-1133">Transmembrane helix</keyword>
<evidence type="ECO:0000313" key="12">
    <source>
        <dbReference type="Proteomes" id="UP000000612"/>
    </source>
</evidence>
<gene>
    <name evidence="11" type="ordered locus">BRE_455</name>
</gene>
<evidence type="ECO:0000313" key="11">
    <source>
        <dbReference type="EMBL" id="ACH94691.1"/>
    </source>
</evidence>
<dbReference type="InterPro" id="IPR006685">
    <property type="entry name" value="MscS_channel_2nd"/>
</dbReference>
<evidence type="ECO:0000256" key="2">
    <source>
        <dbReference type="ARBA" id="ARBA00008017"/>
    </source>
</evidence>
<dbReference type="AlphaFoldDB" id="B5RRQ7"/>
<dbReference type="Pfam" id="PF21082">
    <property type="entry name" value="MS_channel_3rd"/>
    <property type="match status" value="1"/>
</dbReference>
<dbReference type="Gene3D" id="3.30.70.100">
    <property type="match status" value="1"/>
</dbReference>
<dbReference type="InterPro" id="IPR010920">
    <property type="entry name" value="LSM_dom_sf"/>
</dbReference>
<keyword evidence="12" id="KW-1185">Reference proteome</keyword>
<evidence type="ECO:0000259" key="10">
    <source>
        <dbReference type="Pfam" id="PF21088"/>
    </source>
</evidence>
<dbReference type="Gene3D" id="1.10.287.1260">
    <property type="match status" value="1"/>
</dbReference>
<comment type="similarity">
    <text evidence="2">Belongs to the MscS (TC 1.A.23) family.</text>
</comment>
<dbReference type="InterPro" id="IPR011066">
    <property type="entry name" value="MscS_channel_C_sf"/>
</dbReference>
<feature type="domain" description="Mechanosensitive ion channel MscS C-terminal" evidence="9">
    <location>
        <begin position="220"/>
        <end position="302"/>
    </location>
</feature>
<dbReference type="EMBL" id="CP000993">
    <property type="protein sequence ID" value="ACH94691.1"/>
    <property type="molecule type" value="Genomic_DNA"/>
</dbReference>
<evidence type="ECO:0000256" key="3">
    <source>
        <dbReference type="ARBA" id="ARBA00022475"/>
    </source>
</evidence>
<name>B5RRQ7_BORRA</name>
<evidence type="ECO:0000256" key="1">
    <source>
        <dbReference type="ARBA" id="ARBA00004651"/>
    </source>
</evidence>
<feature type="transmembrane region" description="Helical" evidence="7">
    <location>
        <begin position="105"/>
        <end position="123"/>
    </location>
</feature>
<keyword evidence="3" id="KW-1003">Cell membrane</keyword>
<reference evidence="11 12" key="1">
    <citation type="journal article" date="2008" name="PLoS Genet.">
        <title>The genome of Borrelia recurrentis, the agent of deadly louse-borne relapsing fever, is a degraded subset of tick-borne Borrelia duttonii.</title>
        <authorList>
            <person name="Lescot M."/>
            <person name="Audic S."/>
            <person name="Robert C."/>
            <person name="Nguyen T.T."/>
            <person name="Blanc G."/>
            <person name="Cutler S.J."/>
            <person name="Wincker P."/>
            <person name="Couloux A."/>
            <person name="Claverie J.-M."/>
            <person name="Raoult D."/>
            <person name="Drancourt M."/>
        </authorList>
    </citation>
    <scope>NUCLEOTIDE SEQUENCE [LARGE SCALE GENOMIC DNA]</scope>
    <source>
        <strain evidence="11 12">A1</strain>
    </source>
</reference>
<feature type="transmembrane region" description="Helical" evidence="7">
    <location>
        <begin position="56"/>
        <end position="74"/>
    </location>
</feature>
<dbReference type="Pfam" id="PF00924">
    <property type="entry name" value="MS_channel_2nd"/>
    <property type="match status" value="1"/>
</dbReference>
<dbReference type="GO" id="GO:0008381">
    <property type="term" value="F:mechanosensitive monoatomic ion channel activity"/>
    <property type="evidence" value="ECO:0007669"/>
    <property type="project" value="InterPro"/>
</dbReference>
<accession>B5RRQ7</accession>
<feature type="domain" description="Mechanosensitive ion channel transmembrane helices 2/3" evidence="10">
    <location>
        <begin position="106"/>
        <end position="145"/>
    </location>
</feature>
<dbReference type="SUPFAM" id="SSF82861">
    <property type="entry name" value="Mechanosensitive channel protein MscS (YggB), transmembrane region"/>
    <property type="match status" value="1"/>
</dbReference>
<keyword evidence="4 7" id="KW-0812">Transmembrane</keyword>
<dbReference type="InterPro" id="IPR023408">
    <property type="entry name" value="MscS_beta-dom_sf"/>
</dbReference>
<dbReference type="Gene3D" id="2.30.30.60">
    <property type="match status" value="1"/>
</dbReference>
<dbReference type="PANTHER" id="PTHR30221:SF1">
    <property type="entry name" value="SMALL-CONDUCTANCE MECHANOSENSITIVE CHANNEL"/>
    <property type="match status" value="1"/>
</dbReference>
<dbReference type="Proteomes" id="UP000000612">
    <property type="component" value="Chromosome"/>
</dbReference>
<dbReference type="PANTHER" id="PTHR30221">
    <property type="entry name" value="SMALL-CONDUCTANCE MECHANOSENSITIVE CHANNEL"/>
    <property type="match status" value="1"/>
</dbReference>
<dbReference type="SUPFAM" id="SSF50182">
    <property type="entry name" value="Sm-like ribonucleoproteins"/>
    <property type="match status" value="1"/>
</dbReference>
<evidence type="ECO:0000256" key="7">
    <source>
        <dbReference type="SAM" id="Phobius"/>
    </source>
</evidence>
<dbReference type="InterPro" id="IPR049278">
    <property type="entry name" value="MS_channel_C"/>
</dbReference>
<dbReference type="InterPro" id="IPR045275">
    <property type="entry name" value="MscS_archaea/bacteria_type"/>
</dbReference>
<protein>
    <submittedName>
        <fullName evidence="11">Uncharacterized conserved protein</fullName>
    </submittedName>
</protein>
<feature type="domain" description="Mechanosensitive ion channel MscS" evidence="8">
    <location>
        <begin position="147"/>
        <end position="212"/>
    </location>
</feature>
<evidence type="ECO:0000259" key="9">
    <source>
        <dbReference type="Pfam" id="PF21082"/>
    </source>
</evidence>
<dbReference type="InterPro" id="IPR049142">
    <property type="entry name" value="MS_channel_1st"/>
</dbReference>
<evidence type="ECO:0000256" key="5">
    <source>
        <dbReference type="ARBA" id="ARBA00022989"/>
    </source>
</evidence>
<dbReference type="GO" id="GO:0005886">
    <property type="term" value="C:plasma membrane"/>
    <property type="evidence" value="ECO:0007669"/>
    <property type="project" value="UniProtKB-SubCell"/>
</dbReference>
<evidence type="ECO:0000256" key="4">
    <source>
        <dbReference type="ARBA" id="ARBA00022692"/>
    </source>
</evidence>
<dbReference type="SUPFAM" id="SSF82689">
    <property type="entry name" value="Mechanosensitive channel protein MscS (YggB), C-terminal domain"/>
    <property type="match status" value="1"/>
</dbReference>
<dbReference type="Pfam" id="PF21088">
    <property type="entry name" value="MS_channel_1st"/>
    <property type="match status" value="1"/>
</dbReference>
<sequence>MLIFYFLIVIRVLFFCYFCTILHLLMDKQLKISNVLKRVFILPDYVHEIFQMIIDYGLRIVVALFAWCILRFIVKRLGTIFLKAYERSKLETKLDSTVLNFFKSFFKVVINLVLILMILPYLGVSTASIFAVFGSLGLAVGFAAQGMLSNFVSGFVILNSNFFKIGDYVNCDDAEGEVTDIQIFFTTLKTVDGKIIKIPNSKFTSTLVVNFSANFERRIAFTFQVPYGINFALLKTEMENLAFSFNRETYNVRQPSLILKEYTPYYIIVEIRCFIRTEFFWDFQYFMGEKIKDVLIDMGVEFPIHVVNLSKLC</sequence>